<gene>
    <name evidence="1" type="ORF">GIY09_03950</name>
</gene>
<evidence type="ECO:0000313" key="1">
    <source>
        <dbReference type="EMBL" id="MRI85026.1"/>
    </source>
</evidence>
<comment type="caution">
    <text evidence="1">The sequence shown here is derived from an EMBL/GenBank/DDBJ whole genome shotgun (WGS) entry which is preliminary data.</text>
</comment>
<name>A0A6I2GCP6_9LACT</name>
<dbReference type="AlphaFoldDB" id="A0A6I2GCP6"/>
<protein>
    <submittedName>
        <fullName evidence="1">Uncharacterized protein</fullName>
    </submittedName>
</protein>
<keyword evidence="2" id="KW-1185">Reference proteome</keyword>
<sequence>MDRLQVHRFAKKWSNKFRNPQTDYLELVDHYLADECDEIGFNLDGGVEFSKRYGKAVFELKELEKIIHNVNDLEILGSAIYSRWRYFNHWSNNSEEILEVNHREWFILALDRLAKLSESSPLKFEGEAKMFQLISNDYGYGPLPYPTDEIEQHLTINANGLVEFLAFNFGDGKGSHPSKRSKTISIENLSVNRILNAVGEYFGRGYTEIFATDIGDWHLEIINTNDDSYFFKGSLCADLEIDGVNLSELIREQIPLNNLFLFDGNYQTDKVTRLTIDYHRVTEVKSKYLDYKESLSIDRATETIEYLQAFDSGSTITQKFQVQGEVKKLLDSLYAESLFENFDDQLPDEIDGSHETKEYKIVIDFEEANQRTITGRYDKNGLPEDWSYFAEVVLKFLTSYGIGEMLDSTVYNKTKRRSDEYIYCSVTFGESYNTYDYLTDDDSIEVGDLVIVPVGKDNHQVVVEVVKIRYYQENKVPYPIDKTKKIIRKYTEEEFE</sequence>
<organism evidence="1 2">
    <name type="scientific">Fundicoccus ignavus</name>
    <dbReference type="NCBI Taxonomy" id="2664442"/>
    <lineage>
        <taxon>Bacteria</taxon>
        <taxon>Bacillati</taxon>
        <taxon>Bacillota</taxon>
        <taxon>Bacilli</taxon>
        <taxon>Lactobacillales</taxon>
        <taxon>Aerococcaceae</taxon>
        <taxon>Fundicoccus</taxon>
    </lineage>
</organism>
<evidence type="ECO:0000313" key="2">
    <source>
        <dbReference type="Proteomes" id="UP000430975"/>
    </source>
</evidence>
<accession>A0A6I2GCP6</accession>
<dbReference type="EMBL" id="WJQS01000003">
    <property type="protein sequence ID" value="MRI85026.1"/>
    <property type="molecule type" value="Genomic_DNA"/>
</dbReference>
<reference evidence="1 2" key="1">
    <citation type="submission" date="2019-11" db="EMBL/GenBank/DDBJ databases">
        <title>Characterisation of Fundicoccus ignavus gen. nov. sp. nov., a novel genus of the family Aerococcaceae isolated from bulk tank milk.</title>
        <authorList>
            <person name="Siebert A."/>
            <person name="Huptas C."/>
            <person name="Wenning M."/>
            <person name="Scherer S."/>
            <person name="Doll E.V."/>
        </authorList>
    </citation>
    <scope>NUCLEOTIDE SEQUENCE [LARGE SCALE GENOMIC DNA]</scope>
    <source>
        <strain evidence="1 2">WS4759</strain>
    </source>
</reference>
<dbReference type="RefSeq" id="WP_153863279.1">
    <property type="nucleotide sequence ID" value="NZ_WJQS01000003.1"/>
</dbReference>
<proteinExistence type="predicted"/>
<dbReference type="Proteomes" id="UP000430975">
    <property type="component" value="Unassembled WGS sequence"/>
</dbReference>